<proteinExistence type="predicted"/>
<gene>
    <name evidence="1" type="ORF">CLTEP_22960</name>
</gene>
<dbReference type="AlphaFoldDB" id="A0A151AWQ3"/>
<accession>A0A151AWQ3</accession>
<dbReference type="STRING" id="1121338.CLTEP_22960"/>
<dbReference type="Proteomes" id="UP000075531">
    <property type="component" value="Unassembled WGS sequence"/>
</dbReference>
<protein>
    <submittedName>
        <fullName evidence="1">Uncharacterized protein</fullName>
    </submittedName>
</protein>
<sequence length="146" mass="17214">MFIQTNPEGNTYYNLLDIAFDTCDTFIFVIRKDMDSNDSIFNIIDMLKESLIEMKEESKWPGTKLLEDTAYVYYYKADDNAKKIIKDISNSLYEWVQPNFPEDLSFIKDEKNWLINMAHEKQAYIITEDLDLVTKIKSIKDLDVVL</sequence>
<name>A0A151AWQ3_9CLOT</name>
<dbReference type="OrthoDB" id="268235at2"/>
<reference evidence="1 2" key="1">
    <citation type="submission" date="2016-02" db="EMBL/GenBank/DDBJ databases">
        <title>Genome sequence of Clostridium tepidiprofundi DSM 19306.</title>
        <authorList>
            <person name="Poehlein A."/>
            <person name="Daniel R."/>
        </authorList>
    </citation>
    <scope>NUCLEOTIDE SEQUENCE [LARGE SCALE GENOMIC DNA]</scope>
    <source>
        <strain evidence="1 2">DSM 19306</strain>
    </source>
</reference>
<evidence type="ECO:0000313" key="1">
    <source>
        <dbReference type="EMBL" id="KYH32051.1"/>
    </source>
</evidence>
<keyword evidence="2" id="KW-1185">Reference proteome</keyword>
<dbReference type="EMBL" id="LTBA01000041">
    <property type="protein sequence ID" value="KYH32051.1"/>
    <property type="molecule type" value="Genomic_DNA"/>
</dbReference>
<dbReference type="PATRIC" id="fig|1121338.3.peg.2370"/>
<organism evidence="1 2">
    <name type="scientific">Clostridium tepidiprofundi DSM 19306</name>
    <dbReference type="NCBI Taxonomy" id="1121338"/>
    <lineage>
        <taxon>Bacteria</taxon>
        <taxon>Bacillati</taxon>
        <taxon>Bacillota</taxon>
        <taxon>Clostridia</taxon>
        <taxon>Eubacteriales</taxon>
        <taxon>Clostridiaceae</taxon>
        <taxon>Clostridium</taxon>
    </lineage>
</organism>
<dbReference type="RefSeq" id="WP_066826778.1">
    <property type="nucleotide sequence ID" value="NZ_LTBA01000041.1"/>
</dbReference>
<comment type="caution">
    <text evidence="1">The sequence shown here is derived from an EMBL/GenBank/DDBJ whole genome shotgun (WGS) entry which is preliminary data.</text>
</comment>
<evidence type="ECO:0000313" key="2">
    <source>
        <dbReference type="Proteomes" id="UP000075531"/>
    </source>
</evidence>